<keyword evidence="2" id="KW-1003">Cell membrane</keyword>
<evidence type="ECO:0000256" key="1">
    <source>
        <dbReference type="ARBA" id="ARBA00004533"/>
    </source>
</evidence>
<name>A0A4R1XSQ1_ACICA</name>
<feature type="transmembrane region" description="Helical" evidence="8">
    <location>
        <begin position="169"/>
        <end position="193"/>
    </location>
</feature>
<organism evidence="9 10">
    <name type="scientific">Acinetobacter calcoaceticus</name>
    <dbReference type="NCBI Taxonomy" id="471"/>
    <lineage>
        <taxon>Bacteria</taxon>
        <taxon>Pseudomonadati</taxon>
        <taxon>Pseudomonadota</taxon>
        <taxon>Gammaproteobacteria</taxon>
        <taxon>Moraxellales</taxon>
        <taxon>Moraxellaceae</taxon>
        <taxon>Acinetobacter</taxon>
        <taxon>Acinetobacter calcoaceticus/baumannii complex</taxon>
    </lineage>
</organism>
<protein>
    <submittedName>
        <fullName evidence="9">Paraquat-inducible protein A</fullName>
    </submittedName>
</protein>
<dbReference type="PANTHER" id="PTHR30462">
    <property type="entry name" value="INTERMEMBRANE TRANSPORT PROTEIN PQIB-RELATED"/>
    <property type="match status" value="1"/>
</dbReference>
<dbReference type="Proteomes" id="UP000294963">
    <property type="component" value="Unassembled WGS sequence"/>
</dbReference>
<feature type="region of interest" description="Disordered" evidence="7">
    <location>
        <begin position="238"/>
        <end position="263"/>
    </location>
</feature>
<dbReference type="PANTHER" id="PTHR30462:SF3">
    <property type="entry name" value="INTERMEMBRANE TRANSPORT PROTEIN PQIA"/>
    <property type="match status" value="1"/>
</dbReference>
<keyword evidence="4 8" id="KW-0812">Transmembrane</keyword>
<reference evidence="9 10" key="1">
    <citation type="submission" date="2019-03" db="EMBL/GenBank/DDBJ databases">
        <title>Genomic analyses of the natural microbiome of Caenorhabditis elegans.</title>
        <authorList>
            <person name="Samuel B."/>
        </authorList>
    </citation>
    <scope>NUCLEOTIDE SEQUENCE [LARGE SCALE GENOMIC DNA]</scope>
    <source>
        <strain evidence="9 10">JUb89</strain>
    </source>
</reference>
<keyword evidence="6 8" id="KW-0472">Membrane</keyword>
<accession>A0A4R1XSQ1</accession>
<evidence type="ECO:0000256" key="5">
    <source>
        <dbReference type="ARBA" id="ARBA00022989"/>
    </source>
</evidence>
<sequence length="285" mass="31957">MSTEQPSMQPVIKAEDFNLKSGQAYLRAQDLNLVFCHSCGRLNPKVQANEKQKPRCTRCHSALHLRKPKSLDRTMALAIAATILYIPANVLPMTVTDSILGRQQDTIMSGVIFFWQSGDYLVSSVIFIASIFIPMLKLLILFFLLIAVHLQSSQRWQFLPEHCAMLYRVVEFVGRWSMIDVFVVALLTALIQIQSLATILAGPGAVAFGAVVVLTMFASLSFDPRIIWDNYYAARDQNQNHPNSNSRKPNQQQPSDLNMTSEHNNSTIMKSSYTLMNNDSSNSSP</sequence>
<keyword evidence="3" id="KW-0997">Cell inner membrane</keyword>
<feature type="transmembrane region" description="Helical" evidence="8">
    <location>
        <begin position="75"/>
        <end position="100"/>
    </location>
</feature>
<comment type="caution">
    <text evidence="9">The sequence shown here is derived from an EMBL/GenBank/DDBJ whole genome shotgun (WGS) entry which is preliminary data.</text>
</comment>
<dbReference type="Pfam" id="PF04403">
    <property type="entry name" value="PqiA"/>
    <property type="match status" value="1"/>
</dbReference>
<evidence type="ECO:0000256" key="2">
    <source>
        <dbReference type="ARBA" id="ARBA00022475"/>
    </source>
</evidence>
<feature type="transmembrane region" description="Helical" evidence="8">
    <location>
        <begin position="120"/>
        <end position="148"/>
    </location>
</feature>
<evidence type="ECO:0000313" key="10">
    <source>
        <dbReference type="Proteomes" id="UP000294963"/>
    </source>
</evidence>
<evidence type="ECO:0000256" key="6">
    <source>
        <dbReference type="ARBA" id="ARBA00023136"/>
    </source>
</evidence>
<evidence type="ECO:0000256" key="3">
    <source>
        <dbReference type="ARBA" id="ARBA00022519"/>
    </source>
</evidence>
<evidence type="ECO:0000256" key="7">
    <source>
        <dbReference type="SAM" id="MobiDB-lite"/>
    </source>
</evidence>
<evidence type="ECO:0000313" key="9">
    <source>
        <dbReference type="EMBL" id="TCM66589.1"/>
    </source>
</evidence>
<dbReference type="AlphaFoldDB" id="A0A4R1XSQ1"/>
<feature type="transmembrane region" description="Helical" evidence="8">
    <location>
        <begin position="199"/>
        <end position="222"/>
    </location>
</feature>
<evidence type="ECO:0000256" key="8">
    <source>
        <dbReference type="SAM" id="Phobius"/>
    </source>
</evidence>
<dbReference type="GO" id="GO:0005886">
    <property type="term" value="C:plasma membrane"/>
    <property type="evidence" value="ECO:0007669"/>
    <property type="project" value="UniProtKB-SubCell"/>
</dbReference>
<keyword evidence="5 8" id="KW-1133">Transmembrane helix</keyword>
<proteinExistence type="predicted"/>
<evidence type="ECO:0000256" key="4">
    <source>
        <dbReference type="ARBA" id="ARBA00022692"/>
    </source>
</evidence>
<dbReference type="InterPro" id="IPR051800">
    <property type="entry name" value="PqiA-PqiB_transport"/>
</dbReference>
<dbReference type="InterPro" id="IPR007498">
    <property type="entry name" value="PqiA-like"/>
</dbReference>
<dbReference type="EMBL" id="SLVJ01000012">
    <property type="protein sequence ID" value="TCM66589.1"/>
    <property type="molecule type" value="Genomic_DNA"/>
</dbReference>
<gene>
    <name evidence="9" type="ORF">EC844_11232</name>
</gene>
<comment type="subcellular location">
    <subcellularLocation>
        <location evidence="1">Cell inner membrane</location>
    </subcellularLocation>
</comment>
<keyword evidence="10" id="KW-1185">Reference proteome</keyword>